<accession>A0ABS3XXP1</accession>
<sequence>MTVGRDGTELAELLEELKQRSGRSYAALAHRTGLGRSTLHRYCLGTTVPPAFGAVEKVARVCGADRAELDRLYRAWCRAADAERGAGAVEEGEEQSATAGAGGRSDRTQAPEPSDLSLPMDGPAPDDAAGAAAPGTYFWLRVLAVLLGLVMPTAALTVPYRDGAGGGSPHGAPGRSRSGQDRQKVEGPAWTNAPRPVPGAFYGMNLASDTGEMPGFRVGSVRLWHSGTRWSQLEPQRGKYRWKTLDRLVKAAGRERLPVLLTLGGTPLWAAPNGHRSLFDDASASPPDDLADWDRFVRALVTRYRGRIEAYELWDYPSSRGVWTGSTKRLAEMVERASRIIREVDPEAERVCPSFGSLWQKRGRDLLRKFVRTGAYRHCDVAALKLPPRRADGPPEETITLVKRVQRLFYSEGLGRVALWNTGPDQDVALREHLDARRADNYAVRFYLVGLYLKDQELRRMYFYSWGSSEVPLVVELAGGPPTRAGRRIGRLQQWLEDARITSCGSGPGVGLAPGAYTCRFVRKGTVLRVYWTTRGTDRVRLGADARLLRRLDGSESALRPGHRLLIGEEPVLVEHRPTDG</sequence>
<organism evidence="3 4">
    <name type="scientific">Streptomyces smyrnaeus</name>
    <dbReference type="NCBI Taxonomy" id="1387713"/>
    <lineage>
        <taxon>Bacteria</taxon>
        <taxon>Bacillati</taxon>
        <taxon>Actinomycetota</taxon>
        <taxon>Actinomycetes</taxon>
        <taxon>Kitasatosporales</taxon>
        <taxon>Streptomycetaceae</taxon>
        <taxon>Streptomyces</taxon>
    </lineage>
</organism>
<dbReference type="Pfam" id="PF13560">
    <property type="entry name" value="HTH_31"/>
    <property type="match status" value="1"/>
</dbReference>
<proteinExistence type="predicted"/>
<evidence type="ECO:0000313" key="3">
    <source>
        <dbReference type="EMBL" id="MBO8200180.1"/>
    </source>
</evidence>
<feature type="domain" description="HTH cro/C1-type" evidence="2">
    <location>
        <begin position="14"/>
        <end position="69"/>
    </location>
</feature>
<dbReference type="InterPro" id="IPR010982">
    <property type="entry name" value="Lambda_DNA-bd_dom_sf"/>
</dbReference>
<dbReference type="InterPro" id="IPR001387">
    <property type="entry name" value="Cro/C1-type_HTH"/>
</dbReference>
<gene>
    <name evidence="3" type="ORF">JW613_18015</name>
</gene>
<dbReference type="InterPro" id="IPR051923">
    <property type="entry name" value="Glycosyl_Hydrolase_39"/>
</dbReference>
<name>A0ABS3XXP1_9ACTN</name>
<evidence type="ECO:0000313" key="4">
    <source>
        <dbReference type="Proteomes" id="UP000721954"/>
    </source>
</evidence>
<dbReference type="CDD" id="cd00093">
    <property type="entry name" value="HTH_XRE"/>
    <property type="match status" value="1"/>
</dbReference>
<comment type="caution">
    <text evidence="3">The sequence shown here is derived from an EMBL/GenBank/DDBJ whole genome shotgun (WGS) entry which is preliminary data.</text>
</comment>
<dbReference type="PANTHER" id="PTHR12631">
    <property type="entry name" value="ALPHA-L-IDURONIDASE"/>
    <property type="match status" value="1"/>
</dbReference>
<feature type="region of interest" description="Disordered" evidence="1">
    <location>
        <begin position="84"/>
        <end position="127"/>
    </location>
</feature>
<dbReference type="SMART" id="SM00530">
    <property type="entry name" value="HTH_XRE"/>
    <property type="match status" value="1"/>
</dbReference>
<evidence type="ECO:0000256" key="1">
    <source>
        <dbReference type="SAM" id="MobiDB-lite"/>
    </source>
</evidence>
<keyword evidence="4" id="KW-1185">Reference proteome</keyword>
<dbReference type="SUPFAM" id="SSF51445">
    <property type="entry name" value="(Trans)glycosidases"/>
    <property type="match status" value="1"/>
</dbReference>
<dbReference type="GeneID" id="96260511"/>
<dbReference type="Proteomes" id="UP000721954">
    <property type="component" value="Unassembled WGS sequence"/>
</dbReference>
<dbReference type="RefSeq" id="WP_209211844.1">
    <property type="nucleotide sequence ID" value="NZ_JAFFZM010000010.1"/>
</dbReference>
<dbReference type="PANTHER" id="PTHR12631:SF10">
    <property type="entry name" value="BETA-XYLOSIDASE-LIKE PROTEIN-RELATED"/>
    <property type="match status" value="1"/>
</dbReference>
<dbReference type="InterPro" id="IPR017853">
    <property type="entry name" value="GH"/>
</dbReference>
<evidence type="ECO:0000259" key="2">
    <source>
        <dbReference type="PROSITE" id="PS50943"/>
    </source>
</evidence>
<dbReference type="PROSITE" id="PS50943">
    <property type="entry name" value="HTH_CROC1"/>
    <property type="match status" value="1"/>
</dbReference>
<dbReference type="Gene3D" id="3.20.20.80">
    <property type="entry name" value="Glycosidases"/>
    <property type="match status" value="1"/>
</dbReference>
<dbReference type="SUPFAM" id="SSF47413">
    <property type="entry name" value="lambda repressor-like DNA-binding domains"/>
    <property type="match status" value="1"/>
</dbReference>
<reference evidence="3 4" key="1">
    <citation type="submission" date="2021-02" db="EMBL/GenBank/DDBJ databases">
        <title>Streptomyces spirodelae sp. nov., isolated from duckweed.</title>
        <authorList>
            <person name="Saimee Y."/>
            <person name="Duangmal K."/>
        </authorList>
    </citation>
    <scope>NUCLEOTIDE SEQUENCE [LARGE SCALE GENOMIC DNA]</scope>
    <source>
        <strain evidence="3 4">DSM 42105</strain>
    </source>
</reference>
<feature type="region of interest" description="Disordered" evidence="1">
    <location>
        <begin position="162"/>
        <end position="194"/>
    </location>
</feature>
<dbReference type="EMBL" id="JAFFZM010000010">
    <property type="protein sequence ID" value="MBO8200180.1"/>
    <property type="molecule type" value="Genomic_DNA"/>
</dbReference>
<protein>
    <submittedName>
        <fullName evidence="3">Helix-turn-helix domain-containing protein</fullName>
    </submittedName>
</protein>